<organism evidence="11 12">
    <name type="scientific">Allosphingosinicella humi</name>
    <dbReference type="NCBI Taxonomy" id="2068657"/>
    <lineage>
        <taxon>Bacteria</taxon>
        <taxon>Pseudomonadati</taxon>
        <taxon>Pseudomonadota</taxon>
        <taxon>Alphaproteobacteria</taxon>
        <taxon>Sphingomonadales</taxon>
        <taxon>Sphingomonadaceae</taxon>
        <taxon>Allosphingosinicella</taxon>
    </lineage>
</organism>
<feature type="transmembrane region" description="Helical" evidence="10">
    <location>
        <begin position="430"/>
        <end position="452"/>
    </location>
</feature>
<dbReference type="OrthoDB" id="9780160at2"/>
<evidence type="ECO:0000256" key="6">
    <source>
        <dbReference type="ARBA" id="ARBA00022989"/>
    </source>
</evidence>
<dbReference type="GO" id="GO:0006811">
    <property type="term" value="P:monoatomic ion transport"/>
    <property type="evidence" value="ECO:0007669"/>
    <property type="project" value="UniProtKB-KW"/>
</dbReference>
<evidence type="ECO:0000256" key="10">
    <source>
        <dbReference type="SAM" id="Phobius"/>
    </source>
</evidence>
<keyword evidence="12" id="KW-1185">Reference proteome</keyword>
<dbReference type="InterPro" id="IPR002528">
    <property type="entry name" value="MATE_fam"/>
</dbReference>
<dbReference type="Pfam" id="PF01554">
    <property type="entry name" value="MatE"/>
    <property type="match status" value="2"/>
</dbReference>
<keyword evidence="6 10" id="KW-1133">Transmembrane helix</keyword>
<dbReference type="GO" id="GO:0005886">
    <property type="term" value="C:plasma membrane"/>
    <property type="evidence" value="ECO:0007669"/>
    <property type="project" value="UniProtKB-SubCell"/>
</dbReference>
<feature type="transmembrane region" description="Helical" evidence="10">
    <location>
        <begin position="139"/>
        <end position="157"/>
    </location>
</feature>
<proteinExistence type="predicted"/>
<comment type="caution">
    <text evidence="11">The sequence shown here is derived from an EMBL/GenBank/DDBJ whole genome shotgun (WGS) entry which is preliminary data.</text>
</comment>
<evidence type="ECO:0000256" key="1">
    <source>
        <dbReference type="ARBA" id="ARBA00004429"/>
    </source>
</evidence>
<keyword evidence="4" id="KW-1003">Cell membrane</keyword>
<feature type="transmembrane region" description="Helical" evidence="10">
    <location>
        <begin position="103"/>
        <end position="127"/>
    </location>
</feature>
<dbReference type="PANTHER" id="PTHR43298">
    <property type="entry name" value="MULTIDRUG RESISTANCE PROTEIN NORM-RELATED"/>
    <property type="match status" value="1"/>
</dbReference>
<dbReference type="CDD" id="cd13131">
    <property type="entry name" value="MATE_NorM_like"/>
    <property type="match status" value="1"/>
</dbReference>
<dbReference type="InterPro" id="IPR050222">
    <property type="entry name" value="MATE_MdtK"/>
</dbReference>
<evidence type="ECO:0000256" key="4">
    <source>
        <dbReference type="ARBA" id="ARBA00022475"/>
    </source>
</evidence>
<evidence type="ECO:0000313" key="12">
    <source>
        <dbReference type="Proteomes" id="UP000245916"/>
    </source>
</evidence>
<keyword evidence="5 10" id="KW-0812">Transmembrane</keyword>
<feature type="transmembrane region" description="Helical" evidence="10">
    <location>
        <begin position="282"/>
        <end position="305"/>
    </location>
</feature>
<evidence type="ECO:0000256" key="2">
    <source>
        <dbReference type="ARBA" id="ARBA00022448"/>
    </source>
</evidence>
<keyword evidence="8 10" id="KW-0472">Membrane</keyword>
<feature type="transmembrane region" description="Helical" evidence="10">
    <location>
        <begin position="363"/>
        <end position="382"/>
    </location>
</feature>
<keyword evidence="2" id="KW-0813">Transport</keyword>
<reference evidence="11 12" key="1">
    <citation type="submission" date="2018-05" db="EMBL/GenBank/DDBJ databases">
        <title>Genome of Sphingosinicella humi QZX222.</title>
        <authorList>
            <person name="Qiao Z."/>
            <person name="Wang G."/>
        </authorList>
    </citation>
    <scope>NUCLEOTIDE SEQUENCE [LARGE SCALE GENOMIC DNA]</scope>
    <source>
        <strain evidence="11 12">QZX222</strain>
    </source>
</reference>
<dbReference type="GO" id="GO:0015297">
    <property type="term" value="F:antiporter activity"/>
    <property type="evidence" value="ECO:0007669"/>
    <property type="project" value="UniProtKB-KW"/>
</dbReference>
<dbReference type="NCBIfam" id="TIGR00797">
    <property type="entry name" value="matE"/>
    <property type="match status" value="1"/>
</dbReference>
<evidence type="ECO:0000256" key="7">
    <source>
        <dbReference type="ARBA" id="ARBA00023065"/>
    </source>
</evidence>
<feature type="transmembrane region" description="Helical" evidence="10">
    <location>
        <begin position="403"/>
        <end position="424"/>
    </location>
</feature>
<comment type="subcellular location">
    <subcellularLocation>
        <location evidence="1">Cell inner membrane</location>
        <topology evidence="1">Multi-pass membrane protein</topology>
    </subcellularLocation>
</comment>
<dbReference type="GO" id="GO:0042910">
    <property type="term" value="F:xenobiotic transmembrane transporter activity"/>
    <property type="evidence" value="ECO:0007669"/>
    <property type="project" value="InterPro"/>
</dbReference>
<name>A0A2U2J149_9SPHN</name>
<keyword evidence="3" id="KW-0050">Antiport</keyword>
<dbReference type="Proteomes" id="UP000245916">
    <property type="component" value="Unassembled WGS sequence"/>
</dbReference>
<dbReference type="InterPro" id="IPR048279">
    <property type="entry name" value="MdtK-like"/>
</dbReference>
<evidence type="ECO:0000256" key="3">
    <source>
        <dbReference type="ARBA" id="ARBA00022449"/>
    </source>
</evidence>
<sequence>MLRGTSISEIGLWRREVRATLLLAYPLILTNLAQATIHATDVVLLGWVGPRALAAGALGVNLFNACLIFGTGLVTASAPMMARELGRFRHSVRDVRRTVRQAMWAAVAVAIPCWMFLWQAASILLFLGQEPDLAAEAALFVRAVMWGLLPYFFYLILRSFISALEKPIWSLIVGGVAVIFNAGLNYCLIFGAFGFPALGLLGAGIGSALSNLLMFVGLAVVVVRHRSFRRYRLFGRFWRADWERFREIWRLGLPIAVTLFMEVSIFNAAVFLMGLISTAALAAHAIAIQIAALSFMVPLGLAQAVTVRVGLAAGRRDPAGIARAGWTSFALGEGFMALMALLMLTAPYLLVHGFLDETDPRNAEVITLAVSFLAVAALFQIVDGAQAVGAGMLRGLHDTTVPMIYAALGYWVIGLGSGVALAFGLGWGGIGIWTGLALGLAVVAVLMVTRWMRRDALGLTSR</sequence>
<dbReference type="PIRSF" id="PIRSF006603">
    <property type="entry name" value="DinF"/>
    <property type="match status" value="1"/>
</dbReference>
<protein>
    <recommendedName>
        <fullName evidence="9">Multidrug-efflux transporter</fullName>
    </recommendedName>
</protein>
<gene>
    <name evidence="11" type="ORF">DF286_03610</name>
</gene>
<dbReference type="EMBL" id="QFFF01000001">
    <property type="protein sequence ID" value="PWG02058.1"/>
    <property type="molecule type" value="Genomic_DNA"/>
</dbReference>
<keyword evidence="7" id="KW-0406">Ion transport</keyword>
<feature type="transmembrane region" description="Helical" evidence="10">
    <location>
        <begin position="59"/>
        <end position="82"/>
    </location>
</feature>
<dbReference type="PANTHER" id="PTHR43298:SF2">
    <property type="entry name" value="FMN_FAD EXPORTER YEEO-RELATED"/>
    <property type="match status" value="1"/>
</dbReference>
<evidence type="ECO:0000313" key="11">
    <source>
        <dbReference type="EMBL" id="PWG02058.1"/>
    </source>
</evidence>
<feature type="transmembrane region" description="Helical" evidence="10">
    <location>
        <begin position="199"/>
        <end position="223"/>
    </location>
</feature>
<dbReference type="RefSeq" id="WP_109270198.1">
    <property type="nucleotide sequence ID" value="NZ_QFFF01000001.1"/>
</dbReference>
<dbReference type="AlphaFoldDB" id="A0A2U2J149"/>
<evidence type="ECO:0000256" key="5">
    <source>
        <dbReference type="ARBA" id="ARBA00022692"/>
    </source>
</evidence>
<accession>A0A2U2J149</accession>
<feature type="transmembrane region" description="Helical" evidence="10">
    <location>
        <begin position="251"/>
        <end position="276"/>
    </location>
</feature>
<evidence type="ECO:0000256" key="9">
    <source>
        <dbReference type="ARBA" id="ARBA00031636"/>
    </source>
</evidence>
<evidence type="ECO:0000256" key="8">
    <source>
        <dbReference type="ARBA" id="ARBA00023136"/>
    </source>
</evidence>
<feature type="transmembrane region" description="Helical" evidence="10">
    <location>
        <begin position="169"/>
        <end position="193"/>
    </location>
</feature>
<feature type="transmembrane region" description="Helical" evidence="10">
    <location>
        <begin position="326"/>
        <end position="351"/>
    </location>
</feature>